<dbReference type="GO" id="GO:0005524">
    <property type="term" value="F:ATP binding"/>
    <property type="evidence" value="ECO:0007669"/>
    <property type="project" value="InterPro"/>
</dbReference>
<organism evidence="7 8">
    <name type="scientific">Caenorhabditis auriculariae</name>
    <dbReference type="NCBI Taxonomy" id="2777116"/>
    <lineage>
        <taxon>Eukaryota</taxon>
        <taxon>Metazoa</taxon>
        <taxon>Ecdysozoa</taxon>
        <taxon>Nematoda</taxon>
        <taxon>Chromadorea</taxon>
        <taxon>Rhabditida</taxon>
        <taxon>Rhabditina</taxon>
        <taxon>Rhabditomorpha</taxon>
        <taxon>Rhabditoidea</taxon>
        <taxon>Rhabditidae</taxon>
        <taxon>Peloderinae</taxon>
        <taxon>Caenorhabditis</taxon>
    </lineage>
</organism>
<dbReference type="GO" id="GO:0005886">
    <property type="term" value="C:plasma membrane"/>
    <property type="evidence" value="ECO:0007669"/>
    <property type="project" value="TreeGrafter"/>
</dbReference>
<evidence type="ECO:0000256" key="1">
    <source>
        <dbReference type="ARBA" id="ARBA00004370"/>
    </source>
</evidence>
<dbReference type="PROSITE" id="PS50011">
    <property type="entry name" value="PROTEIN_KINASE_DOM"/>
    <property type="match status" value="1"/>
</dbReference>
<evidence type="ECO:0000256" key="3">
    <source>
        <dbReference type="ARBA" id="ARBA00022989"/>
    </source>
</evidence>
<dbReference type="InterPro" id="IPR008266">
    <property type="entry name" value="Tyr_kinase_AS"/>
</dbReference>
<keyword evidence="8" id="KW-1185">Reference proteome</keyword>
<dbReference type="SUPFAM" id="SSF56112">
    <property type="entry name" value="Protein kinase-like (PK-like)"/>
    <property type="match status" value="1"/>
</dbReference>
<keyword evidence="2" id="KW-0812">Transmembrane</keyword>
<feature type="domain" description="Protein kinase" evidence="6">
    <location>
        <begin position="385"/>
        <end position="678"/>
    </location>
</feature>
<protein>
    <recommendedName>
        <fullName evidence="6">Protein kinase domain-containing protein</fullName>
    </recommendedName>
</protein>
<dbReference type="EMBL" id="CAJGYM010000009">
    <property type="protein sequence ID" value="CAD6188772.1"/>
    <property type="molecule type" value="Genomic_DNA"/>
</dbReference>
<dbReference type="PROSITE" id="PS00109">
    <property type="entry name" value="PROTEIN_KINASE_TYR"/>
    <property type="match status" value="1"/>
</dbReference>
<dbReference type="GO" id="GO:0043235">
    <property type="term" value="C:receptor complex"/>
    <property type="evidence" value="ECO:0007669"/>
    <property type="project" value="TreeGrafter"/>
</dbReference>
<evidence type="ECO:0000256" key="2">
    <source>
        <dbReference type="ARBA" id="ARBA00022692"/>
    </source>
</evidence>
<evidence type="ECO:0000256" key="4">
    <source>
        <dbReference type="ARBA" id="ARBA00023136"/>
    </source>
</evidence>
<name>A0A8S1H0A7_9PELO</name>
<dbReference type="Pfam" id="PF07714">
    <property type="entry name" value="PK_Tyr_Ser-Thr"/>
    <property type="match status" value="1"/>
</dbReference>
<dbReference type="PANTHER" id="PTHR24416:SF621">
    <property type="entry name" value="TYROSINE KINASE RECEPTOR CAD96CA"/>
    <property type="match status" value="1"/>
</dbReference>
<dbReference type="AlphaFoldDB" id="A0A8S1H0A7"/>
<dbReference type="InterPro" id="IPR000719">
    <property type="entry name" value="Prot_kinase_dom"/>
</dbReference>
<accession>A0A8S1H0A7</accession>
<keyword evidence="4" id="KW-0472">Membrane</keyword>
<reference evidence="7" key="1">
    <citation type="submission" date="2020-10" db="EMBL/GenBank/DDBJ databases">
        <authorList>
            <person name="Kikuchi T."/>
        </authorList>
    </citation>
    <scope>NUCLEOTIDE SEQUENCE</scope>
    <source>
        <strain evidence="7">NKZ352</strain>
    </source>
</reference>
<evidence type="ECO:0000313" key="7">
    <source>
        <dbReference type="EMBL" id="CAD6188772.1"/>
    </source>
</evidence>
<dbReference type="GO" id="GO:0007169">
    <property type="term" value="P:cell surface receptor protein tyrosine kinase signaling pathway"/>
    <property type="evidence" value="ECO:0007669"/>
    <property type="project" value="TreeGrafter"/>
</dbReference>
<dbReference type="Gene3D" id="1.10.510.10">
    <property type="entry name" value="Transferase(Phosphotransferase) domain 1"/>
    <property type="match status" value="1"/>
</dbReference>
<sequence length="724" mass="82582">MVDLKRKTIACAVRKENTRKSKAARRSLEKHVTSGSALGNRHFLCGLSTGLPCLLNFSAIDHPTPYEEFLRDFLLQPTNVPRHYSYSTALTTRLAMHAVFLRQKLSQLKRTDNESTPKKFCSHIEEQAGPELKDDAPANIITTRKTYLGSHYLQAKPNDTVGIECRCSGHPNCKYGLSFTVSDDSDPASPRIGIFHDFDDPGYLKLMITNISIFDSKRYTCQMNYNPDLNTGVRIFFVPSKVDGFVVKSEEFVVPCRASRFSKNVTLRVDNVLQNFPYNPMLGFKVSNCSLTQQLYVCKYGEEEASYDIGPHATFDKHDMEIFIKSELVDDHIFQVWCTVKSNKRLDDKNLMKLDLICSPEAKEHCAKIIMVNATSRLFTGRTTKKLEKDTLRWFFSAVNIALKTLHESSEKVALKYPRGIQDQKRTEINMLENEATVLQSLRGHPNVIKFFSSEYKSFCCLNYELRYIVLEYCGNYSLKTYLKNYQKPVSDRCQSSLLYDLKFPSQRSEETENVLHFFDLCSYGWQIARGVQFLQTKKCVHGDLALRNVLLTTDGICKISDFGLAFFIDQPQNNMDGKRKISYAWSPLETLHTGYPTFESDIWAFGIILQEIFALGDDPHPEKTLEEYQDFLKSGGVVPCPHLCPVVLYQVMKTCWEMDPRQRATIGHCVNSLQTLFLDVDSNKARALFNKLTQSSYIECSQIQSPSSDSIPFLAADVEMSSL</sequence>
<dbReference type="Proteomes" id="UP000835052">
    <property type="component" value="Unassembled WGS sequence"/>
</dbReference>
<keyword evidence="5" id="KW-0325">Glycoprotein</keyword>
<dbReference type="InterPro" id="IPR036179">
    <property type="entry name" value="Ig-like_dom_sf"/>
</dbReference>
<evidence type="ECO:0000259" key="6">
    <source>
        <dbReference type="PROSITE" id="PS50011"/>
    </source>
</evidence>
<dbReference type="SUPFAM" id="SSF48726">
    <property type="entry name" value="Immunoglobulin"/>
    <property type="match status" value="1"/>
</dbReference>
<dbReference type="InterPro" id="IPR001245">
    <property type="entry name" value="Ser-Thr/Tyr_kinase_cat_dom"/>
</dbReference>
<dbReference type="InterPro" id="IPR011009">
    <property type="entry name" value="Kinase-like_dom_sf"/>
</dbReference>
<keyword evidence="3" id="KW-1133">Transmembrane helix</keyword>
<dbReference type="GO" id="GO:0004714">
    <property type="term" value="F:transmembrane receptor protein tyrosine kinase activity"/>
    <property type="evidence" value="ECO:0007669"/>
    <property type="project" value="TreeGrafter"/>
</dbReference>
<evidence type="ECO:0000313" key="8">
    <source>
        <dbReference type="Proteomes" id="UP000835052"/>
    </source>
</evidence>
<evidence type="ECO:0000256" key="5">
    <source>
        <dbReference type="ARBA" id="ARBA00023180"/>
    </source>
</evidence>
<comment type="subcellular location">
    <subcellularLocation>
        <location evidence="1">Membrane</location>
    </subcellularLocation>
</comment>
<dbReference type="OrthoDB" id="544400at2759"/>
<comment type="caution">
    <text evidence="7">The sequence shown here is derived from an EMBL/GenBank/DDBJ whole genome shotgun (WGS) entry which is preliminary data.</text>
</comment>
<gene>
    <name evidence="7" type="ORF">CAUJ_LOCUS4691</name>
</gene>
<dbReference type="PANTHER" id="PTHR24416">
    <property type="entry name" value="TYROSINE-PROTEIN KINASE RECEPTOR"/>
    <property type="match status" value="1"/>
</dbReference>
<dbReference type="InterPro" id="IPR050122">
    <property type="entry name" value="RTK"/>
</dbReference>
<dbReference type="PRINTS" id="PR00109">
    <property type="entry name" value="TYRKINASE"/>
</dbReference>
<proteinExistence type="predicted"/>